<dbReference type="CDD" id="cd06454">
    <property type="entry name" value="KBL_like"/>
    <property type="match status" value="1"/>
</dbReference>
<comment type="similarity">
    <text evidence="3">Belongs to the class-II pyridoxal-phosphate-dependent aminotransferase family. BioF subfamily.</text>
</comment>
<evidence type="ECO:0000313" key="10">
    <source>
        <dbReference type="Proteomes" id="UP000004374"/>
    </source>
</evidence>
<feature type="binding site" evidence="7">
    <location>
        <position position="166"/>
    </location>
    <ligand>
        <name>substrate</name>
    </ligand>
</feature>
<evidence type="ECO:0000256" key="5">
    <source>
        <dbReference type="ARBA" id="ARBA00022898"/>
    </source>
</evidence>
<dbReference type="InterPro" id="IPR015421">
    <property type="entry name" value="PyrdxlP-dep_Trfase_major"/>
</dbReference>
<dbReference type="GO" id="GO:0019518">
    <property type="term" value="P:L-threonine catabolic process to glycine"/>
    <property type="evidence" value="ECO:0007669"/>
    <property type="project" value="UniProtKB-UniRule"/>
</dbReference>
<dbReference type="SUPFAM" id="SSF53383">
    <property type="entry name" value="PLP-dependent transferases"/>
    <property type="match status" value="1"/>
</dbReference>
<evidence type="ECO:0000256" key="6">
    <source>
        <dbReference type="ARBA" id="ARBA00023315"/>
    </source>
</evidence>
<comment type="catalytic activity">
    <reaction evidence="7">
        <text>glycine + acetyl-CoA = (2S)-2-amino-3-oxobutanoate + CoA</text>
        <dbReference type="Rhea" id="RHEA:20736"/>
        <dbReference type="ChEBI" id="CHEBI:57287"/>
        <dbReference type="ChEBI" id="CHEBI:57288"/>
        <dbReference type="ChEBI" id="CHEBI:57305"/>
        <dbReference type="ChEBI" id="CHEBI:78948"/>
        <dbReference type="EC" id="2.3.1.29"/>
    </reaction>
</comment>
<dbReference type="NCBIfam" id="NF005394">
    <property type="entry name" value="PRK06939.1"/>
    <property type="match status" value="1"/>
</dbReference>
<feature type="modified residue" description="N6-(pyridoxal phosphate)lysine" evidence="7">
    <location>
        <position position="274"/>
    </location>
</feature>
<dbReference type="Proteomes" id="UP000004374">
    <property type="component" value="Unassembled WGS sequence"/>
</dbReference>
<comment type="cofactor">
    <cofactor evidence="7">
        <name>pyridoxal 5'-phosphate</name>
        <dbReference type="ChEBI" id="CHEBI:597326"/>
    </cofactor>
    <text evidence="7">Binds 1 pyridoxal phosphate per subunit.</text>
</comment>
<feature type="domain" description="Aminotransferase class I/classII large" evidence="8">
    <location>
        <begin position="73"/>
        <end position="417"/>
    </location>
</feature>
<accession>I1DVS1</accession>
<dbReference type="InterPro" id="IPR015424">
    <property type="entry name" value="PyrdxlP-dep_Trfase"/>
</dbReference>
<dbReference type="UniPathway" id="UPA00046">
    <property type="reaction ID" value="UER00506"/>
</dbReference>
<reference evidence="9 10" key="1">
    <citation type="journal article" date="2012" name="J. Bacteriol.">
        <title>Genome Sequence of the Protease-Producing Bacterium Rheinheimera nanhaiensis E407-8T, Isolated from Deep-Sea Sediment of the South China Sea.</title>
        <authorList>
            <person name="Zhang X.-Y."/>
            <person name="Zhang Y.-J."/>
            <person name="Qin Q.-L."/>
            <person name="Xie B.-B."/>
            <person name="Chen X.-L."/>
            <person name="Zhou B.-C."/>
            <person name="Zhang Y.-Z."/>
        </authorList>
    </citation>
    <scope>NUCLEOTIDE SEQUENCE [LARGE SCALE GENOMIC DNA]</scope>
    <source>
        <strain evidence="9 10">E407-8</strain>
    </source>
</reference>
<organism evidence="9 10">
    <name type="scientific">Rheinheimera nanhaiensis E407-8</name>
    <dbReference type="NCBI Taxonomy" id="562729"/>
    <lineage>
        <taxon>Bacteria</taxon>
        <taxon>Pseudomonadati</taxon>
        <taxon>Pseudomonadota</taxon>
        <taxon>Gammaproteobacteria</taxon>
        <taxon>Chromatiales</taxon>
        <taxon>Chromatiaceae</taxon>
        <taxon>Rheinheimera</taxon>
    </lineage>
</organism>
<sequence length="428" mass="46032">MSKYKSAAPAGHKHYNGAVFTILTPYTGGFMRNSAFLQHLQQQLDDVTAEGLYKAERIITSQQQADVTVGGQQVLNFCANNYLGLANHPDLIAAAQQGLASHGFGVASVRFICGTQDIHKQLEAKISAFLGTEDTILYSSCFDANGGLFETILGAEDAVISDALNHASIIDGVRLCKAKRYRYANNDMAELEAQLKQADAEGARFKLIATDGVFSMDGVIADLKAICDLADKYNAMVMVDDSHAVGFVGKNGRGTHEYCDVMDRVDIITGTLGKALGGASGGYTSGKKEVIDWLRQRSRPYLFSNSLAPSIVTASIKVLDMLAQGDALRAKLWDNANYFREKMSAAGFTLAGKDHAIIPVMLGDAKVAAEMAKRMLAEGIYVVGFSFPVVPKGQARIRTQISAAHSKAQLDKAIDAFIRIGKDMGVIA</sequence>
<feature type="binding site" description="in other chain" evidence="7">
    <location>
        <begin position="141"/>
        <end position="142"/>
    </location>
    <ligand>
        <name>pyridoxal 5'-phosphate</name>
        <dbReference type="ChEBI" id="CHEBI:597326"/>
        <note>ligand shared between dimeric partners</note>
    </ligand>
</feature>
<dbReference type="FunFam" id="3.40.640.10:FF:000006">
    <property type="entry name" value="5-aminolevulinate synthase, mitochondrial"/>
    <property type="match status" value="1"/>
</dbReference>
<evidence type="ECO:0000259" key="8">
    <source>
        <dbReference type="Pfam" id="PF00155"/>
    </source>
</evidence>
<dbReference type="InterPro" id="IPR050087">
    <property type="entry name" value="AON_synthase_class-II"/>
</dbReference>
<dbReference type="InterPro" id="IPR001917">
    <property type="entry name" value="Aminotrans_II_pyridoxalP_BS"/>
</dbReference>
<dbReference type="GO" id="GO:0005829">
    <property type="term" value="C:cytosol"/>
    <property type="evidence" value="ECO:0007669"/>
    <property type="project" value="TreeGrafter"/>
</dbReference>
<feature type="binding site" evidence="7">
    <location>
        <position position="398"/>
    </location>
    <ligand>
        <name>substrate</name>
    </ligand>
</feature>
<evidence type="ECO:0000256" key="7">
    <source>
        <dbReference type="HAMAP-Rule" id="MF_00985"/>
    </source>
</evidence>
<dbReference type="EC" id="2.3.1.29" evidence="7"/>
<dbReference type="AlphaFoldDB" id="I1DVS1"/>
<dbReference type="PROSITE" id="PS00599">
    <property type="entry name" value="AA_TRANSFER_CLASS_2"/>
    <property type="match status" value="1"/>
</dbReference>
<name>I1DVS1_9GAMM</name>
<dbReference type="InterPro" id="IPR011282">
    <property type="entry name" value="2am3keto_CoA_ligase"/>
</dbReference>
<dbReference type="NCBIfam" id="TIGR01822">
    <property type="entry name" value="2am3keto_CoA"/>
    <property type="match status" value="1"/>
</dbReference>
<evidence type="ECO:0000256" key="1">
    <source>
        <dbReference type="ARBA" id="ARBA00004746"/>
    </source>
</evidence>
<dbReference type="PANTHER" id="PTHR13693">
    <property type="entry name" value="CLASS II AMINOTRANSFERASE/8-AMINO-7-OXONONANOATE SYNTHASE"/>
    <property type="match status" value="1"/>
</dbReference>
<keyword evidence="4 7" id="KW-0808">Transferase</keyword>
<dbReference type="InterPro" id="IPR015422">
    <property type="entry name" value="PyrdxlP-dep_Trfase_small"/>
</dbReference>
<proteinExistence type="inferred from homology"/>
<dbReference type="GO" id="GO:0008890">
    <property type="term" value="F:glycine C-acetyltransferase activity"/>
    <property type="evidence" value="ECO:0007669"/>
    <property type="project" value="UniProtKB-UniRule"/>
</dbReference>
<evidence type="ECO:0000313" key="9">
    <source>
        <dbReference type="EMBL" id="GAB58149.1"/>
    </source>
</evidence>
<dbReference type="STRING" id="562729.RNAN_1120"/>
<comment type="pathway">
    <text evidence="2">Porphyrin-containing compound metabolism; protoporphyrin-IX biosynthesis; 5-aminolevulinate from glycine: step 1/1.</text>
</comment>
<evidence type="ECO:0000256" key="4">
    <source>
        <dbReference type="ARBA" id="ARBA00022679"/>
    </source>
</evidence>
<comment type="pathway">
    <text evidence="7">Amino-acid degradation; L-threonine degradation via oxydo-reductase pathway; glycine from L-threonine: step 2/2.</text>
</comment>
<evidence type="ECO:0000256" key="2">
    <source>
        <dbReference type="ARBA" id="ARBA00005029"/>
    </source>
</evidence>
<dbReference type="Gene3D" id="3.40.640.10">
    <property type="entry name" value="Type I PLP-dependent aspartate aminotransferase-like (Major domain)"/>
    <property type="match status" value="1"/>
</dbReference>
<dbReference type="InterPro" id="IPR004839">
    <property type="entry name" value="Aminotransferase_I/II_large"/>
</dbReference>
<dbReference type="PANTHER" id="PTHR13693:SF102">
    <property type="entry name" value="2-AMINO-3-KETOBUTYRATE COENZYME A LIGASE, MITOCHONDRIAL"/>
    <property type="match status" value="1"/>
</dbReference>
<keyword evidence="6 7" id="KW-0012">Acyltransferase</keyword>
<dbReference type="FunFam" id="3.90.1150.10:FF:000004">
    <property type="entry name" value="2-amino-3-ketobutyrate coenzyme A ligase"/>
    <property type="match status" value="1"/>
</dbReference>
<feature type="binding site" description="in other chain" evidence="7">
    <location>
        <position position="215"/>
    </location>
    <ligand>
        <name>pyridoxal 5'-phosphate</name>
        <dbReference type="ChEBI" id="CHEBI:597326"/>
        <note>ligand shared between dimeric partners</note>
    </ligand>
</feature>
<gene>
    <name evidence="7 9" type="primary">kbl</name>
    <name evidence="9" type="ORF">RNAN_1120</name>
</gene>
<evidence type="ECO:0000256" key="3">
    <source>
        <dbReference type="ARBA" id="ARBA00010008"/>
    </source>
</evidence>
<keyword evidence="10" id="KW-1185">Reference proteome</keyword>
<feature type="binding site" description="in other chain" evidence="7">
    <location>
        <begin position="240"/>
        <end position="243"/>
    </location>
    <ligand>
        <name>pyridoxal 5'-phosphate</name>
        <dbReference type="ChEBI" id="CHEBI:597326"/>
        <note>ligand shared between dimeric partners</note>
    </ligand>
</feature>
<comment type="subunit">
    <text evidence="7">Homodimer.</text>
</comment>
<dbReference type="Gene3D" id="3.90.1150.10">
    <property type="entry name" value="Aspartate Aminotransferase, domain 1"/>
    <property type="match status" value="1"/>
</dbReference>
<dbReference type="GO" id="GO:0030170">
    <property type="term" value="F:pyridoxal phosphate binding"/>
    <property type="evidence" value="ECO:0007669"/>
    <property type="project" value="UniProtKB-UniRule"/>
</dbReference>
<keyword evidence="5 7" id="KW-0663">Pyridoxal phosphate</keyword>
<dbReference type="HAMAP" id="MF_00985">
    <property type="entry name" value="2am3keto_CoA_ligase"/>
    <property type="match status" value="1"/>
</dbReference>
<dbReference type="EMBL" id="BAFK01000005">
    <property type="protein sequence ID" value="GAB58149.1"/>
    <property type="molecule type" value="Genomic_DNA"/>
</dbReference>
<protein>
    <recommendedName>
        <fullName evidence="7">2-amino-3-ketobutyrate coenzyme A ligase</fullName>
        <shortName evidence="7">AKB ligase</shortName>
        <ecNumber evidence="7">2.3.1.29</ecNumber>
    </recommendedName>
    <alternativeName>
        <fullName evidence="7">Glycine acetyltransferase</fullName>
    </alternativeName>
</protein>
<feature type="binding site" evidence="7">
    <location>
        <begin position="304"/>
        <end position="305"/>
    </location>
    <ligand>
        <name>pyridoxal 5'-phosphate</name>
        <dbReference type="ChEBI" id="CHEBI:597326"/>
        <note>ligand shared between dimeric partners</note>
    </ligand>
</feature>
<comment type="pathway">
    <text evidence="1">Cofactor biosynthesis; biotin biosynthesis.</text>
</comment>
<dbReference type="Pfam" id="PF00155">
    <property type="entry name" value="Aminotran_1_2"/>
    <property type="match status" value="1"/>
</dbReference>
<feature type="binding site" description="in other chain" evidence="7">
    <location>
        <begin position="271"/>
        <end position="274"/>
    </location>
    <ligand>
        <name>pyridoxal 5'-phosphate</name>
        <dbReference type="ChEBI" id="CHEBI:597326"/>
        <note>ligand shared between dimeric partners</note>
    </ligand>
</feature>
<comment type="function">
    <text evidence="7">Catalyzes the cleavage of 2-amino-3-ketobutyrate to glycine and acetyl-CoA.</text>
</comment>
<comment type="caution">
    <text evidence="9">The sequence shown here is derived from an EMBL/GenBank/DDBJ whole genome shotgun (WGS) entry which is preliminary data.</text>
</comment>